<dbReference type="Proteomes" id="UP000636888">
    <property type="component" value="Unassembled WGS sequence"/>
</dbReference>
<feature type="transmembrane region" description="Helical" evidence="5">
    <location>
        <begin position="39"/>
        <end position="57"/>
    </location>
</feature>
<feature type="region of interest" description="Disordered" evidence="4">
    <location>
        <begin position="416"/>
        <end position="439"/>
    </location>
</feature>
<dbReference type="PANTHER" id="PTHR32089">
    <property type="entry name" value="METHYL-ACCEPTING CHEMOTAXIS PROTEIN MCPB"/>
    <property type="match status" value="1"/>
</dbReference>
<dbReference type="InterPro" id="IPR003660">
    <property type="entry name" value="HAMP_dom"/>
</dbReference>
<feature type="domain" description="Methyl-accepting transducer" evidence="6">
    <location>
        <begin position="132"/>
        <end position="389"/>
    </location>
</feature>
<dbReference type="GO" id="GO:0016020">
    <property type="term" value="C:membrane"/>
    <property type="evidence" value="ECO:0007669"/>
    <property type="project" value="InterPro"/>
</dbReference>
<dbReference type="EMBL" id="JAEMHM010000032">
    <property type="protein sequence ID" value="MBJ6727900.1"/>
    <property type="molecule type" value="Genomic_DNA"/>
</dbReference>
<dbReference type="Pfam" id="PF00672">
    <property type="entry name" value="HAMP"/>
    <property type="match status" value="1"/>
</dbReference>
<evidence type="ECO:0000313" key="8">
    <source>
        <dbReference type="EMBL" id="MBJ6727900.1"/>
    </source>
</evidence>
<gene>
    <name evidence="8" type="ORF">JFN93_24585</name>
</gene>
<dbReference type="Gene3D" id="1.10.287.950">
    <property type="entry name" value="Methyl-accepting chemotaxis protein"/>
    <property type="match status" value="1"/>
</dbReference>
<keyword evidence="5" id="KW-0812">Transmembrane</keyword>
<keyword evidence="9" id="KW-1185">Reference proteome</keyword>
<dbReference type="CDD" id="cd06225">
    <property type="entry name" value="HAMP"/>
    <property type="match status" value="1"/>
</dbReference>
<proteinExistence type="inferred from homology"/>
<evidence type="ECO:0000256" key="1">
    <source>
        <dbReference type="ARBA" id="ARBA00023224"/>
    </source>
</evidence>
<evidence type="ECO:0000256" key="4">
    <source>
        <dbReference type="SAM" id="MobiDB-lite"/>
    </source>
</evidence>
<keyword evidence="5" id="KW-0472">Membrane</keyword>
<accession>A0A8J7SB70</accession>
<keyword evidence="1 3" id="KW-0807">Transducer</keyword>
<dbReference type="SMART" id="SM00283">
    <property type="entry name" value="MA"/>
    <property type="match status" value="1"/>
</dbReference>
<evidence type="ECO:0000256" key="5">
    <source>
        <dbReference type="SAM" id="Phobius"/>
    </source>
</evidence>
<keyword evidence="5" id="KW-1133">Transmembrane helix</keyword>
<dbReference type="SUPFAM" id="SSF58104">
    <property type="entry name" value="Methyl-accepting chemotaxis protein (MCP) signaling domain"/>
    <property type="match status" value="1"/>
</dbReference>
<dbReference type="PROSITE" id="PS50885">
    <property type="entry name" value="HAMP"/>
    <property type="match status" value="1"/>
</dbReference>
<protein>
    <submittedName>
        <fullName evidence="8">Methyl-accepting chemotaxis protein</fullName>
    </submittedName>
</protein>
<dbReference type="PANTHER" id="PTHR32089:SF114">
    <property type="entry name" value="METHYL-ACCEPTING CHEMOTAXIS PROTEIN MCPB"/>
    <property type="match status" value="1"/>
</dbReference>
<organism evidence="8 9">
    <name type="scientific">Geomesophilobacter sediminis</name>
    <dbReference type="NCBI Taxonomy" id="2798584"/>
    <lineage>
        <taxon>Bacteria</taxon>
        <taxon>Pseudomonadati</taxon>
        <taxon>Thermodesulfobacteriota</taxon>
        <taxon>Desulfuromonadia</taxon>
        <taxon>Geobacterales</taxon>
        <taxon>Geobacteraceae</taxon>
        <taxon>Geomesophilobacter</taxon>
    </lineage>
</organism>
<dbReference type="AlphaFoldDB" id="A0A8J7SB70"/>
<evidence type="ECO:0000259" key="6">
    <source>
        <dbReference type="PROSITE" id="PS50111"/>
    </source>
</evidence>
<dbReference type="InterPro" id="IPR004089">
    <property type="entry name" value="MCPsignal_dom"/>
</dbReference>
<dbReference type="GO" id="GO:0007165">
    <property type="term" value="P:signal transduction"/>
    <property type="evidence" value="ECO:0007669"/>
    <property type="project" value="UniProtKB-KW"/>
</dbReference>
<dbReference type="PROSITE" id="PS50111">
    <property type="entry name" value="CHEMOTAXIS_TRANSDUC_2"/>
    <property type="match status" value="1"/>
</dbReference>
<name>A0A8J7SB70_9BACT</name>
<sequence length="439" mass="47360">MYIQIGYKFILGFLAVVAAVAFVPQWVDKLGYPPEVTHVLSYVVALTLGLILGSFFSKSFTRNISRLKASAEAISDGDLTGSAELPPTRFPDETRDLAVSINRMMESLQVLVQQIRGTSEKVSLSSRGLSTSAQEVNVSSIEVAQAVEQISRGAETQSEMVTRCSKVIHEMAVSVDIIARRAKETATAARETSQTAQRGGEIANDSLERMKSFFDGVGLIGKEFAQLNAKLQQVGKMADFIVEMARQTNLLALNASIEAARAGDYGKGFAVVAEEVRKLADNSSKSATEIVETIDIVKQGSQRLQETIAESSRSIAGGKRNIDTTIESFNKIVATVVETERKANSIADLSVMQNTGAEKMVSMVDEIARVAEDNAAATEQVSAATEEQSMAMQEMAQAAQELTQLAGELLRSVERFRLSDEPPVEATDVVPPPESEPGV</sequence>
<evidence type="ECO:0000256" key="3">
    <source>
        <dbReference type="PROSITE-ProRule" id="PRU00284"/>
    </source>
</evidence>
<feature type="compositionally biased region" description="Pro residues" evidence="4">
    <location>
        <begin position="430"/>
        <end position="439"/>
    </location>
</feature>
<dbReference type="SMART" id="SM00304">
    <property type="entry name" value="HAMP"/>
    <property type="match status" value="1"/>
</dbReference>
<feature type="transmembrane region" description="Helical" evidence="5">
    <location>
        <begin position="7"/>
        <end position="27"/>
    </location>
</feature>
<dbReference type="RefSeq" id="WP_199387040.1">
    <property type="nucleotide sequence ID" value="NZ_JAEMHM010000032.1"/>
</dbReference>
<reference evidence="8" key="1">
    <citation type="submission" date="2020-12" db="EMBL/GenBank/DDBJ databases">
        <title>Geomonas sp. Red875, isolated from river sediment.</title>
        <authorList>
            <person name="Xu Z."/>
            <person name="Zhang Z."/>
            <person name="Masuda Y."/>
            <person name="Itoh H."/>
            <person name="Senoo K."/>
        </authorList>
    </citation>
    <scope>NUCLEOTIDE SEQUENCE</scope>
    <source>
        <strain evidence="8">Red875</strain>
    </source>
</reference>
<dbReference type="Pfam" id="PF00015">
    <property type="entry name" value="MCPsignal"/>
    <property type="match status" value="1"/>
</dbReference>
<evidence type="ECO:0000313" key="9">
    <source>
        <dbReference type="Proteomes" id="UP000636888"/>
    </source>
</evidence>
<comment type="caution">
    <text evidence="8">The sequence shown here is derived from an EMBL/GenBank/DDBJ whole genome shotgun (WGS) entry which is preliminary data.</text>
</comment>
<feature type="domain" description="HAMP" evidence="7">
    <location>
        <begin position="58"/>
        <end position="113"/>
    </location>
</feature>
<comment type="similarity">
    <text evidence="2">Belongs to the methyl-accepting chemotaxis (MCP) protein family.</text>
</comment>
<evidence type="ECO:0000259" key="7">
    <source>
        <dbReference type="PROSITE" id="PS50885"/>
    </source>
</evidence>
<evidence type="ECO:0000256" key="2">
    <source>
        <dbReference type="ARBA" id="ARBA00029447"/>
    </source>
</evidence>